<name>A0AAN8YHI0_SOLBU</name>
<evidence type="ECO:0000313" key="1">
    <source>
        <dbReference type="EMBL" id="KAK6792191.1"/>
    </source>
</evidence>
<dbReference type="EMBL" id="JBANQN010000004">
    <property type="protein sequence ID" value="KAK6792191.1"/>
    <property type="molecule type" value="Genomic_DNA"/>
</dbReference>
<evidence type="ECO:0000313" key="2">
    <source>
        <dbReference type="Proteomes" id="UP001371456"/>
    </source>
</evidence>
<dbReference type="Proteomes" id="UP001371456">
    <property type="component" value="Unassembled WGS sequence"/>
</dbReference>
<proteinExistence type="predicted"/>
<protein>
    <submittedName>
        <fullName evidence="1">Uncharacterized protein</fullName>
    </submittedName>
</protein>
<dbReference type="AlphaFoldDB" id="A0AAN8YHI0"/>
<accession>A0AAN8YHI0</accession>
<reference evidence="1 2" key="1">
    <citation type="submission" date="2024-02" db="EMBL/GenBank/DDBJ databases">
        <title>de novo genome assembly of Solanum bulbocastanum strain 11H21.</title>
        <authorList>
            <person name="Hosaka A.J."/>
        </authorList>
    </citation>
    <scope>NUCLEOTIDE SEQUENCE [LARGE SCALE GENOMIC DNA]</scope>
    <source>
        <tissue evidence="1">Young leaves</tissue>
    </source>
</reference>
<gene>
    <name evidence="1" type="ORF">RDI58_011272</name>
</gene>
<keyword evidence="2" id="KW-1185">Reference proteome</keyword>
<comment type="caution">
    <text evidence="1">The sequence shown here is derived from an EMBL/GenBank/DDBJ whole genome shotgun (WGS) entry which is preliminary data.</text>
</comment>
<organism evidence="1 2">
    <name type="scientific">Solanum bulbocastanum</name>
    <name type="common">Wild potato</name>
    <dbReference type="NCBI Taxonomy" id="147425"/>
    <lineage>
        <taxon>Eukaryota</taxon>
        <taxon>Viridiplantae</taxon>
        <taxon>Streptophyta</taxon>
        <taxon>Embryophyta</taxon>
        <taxon>Tracheophyta</taxon>
        <taxon>Spermatophyta</taxon>
        <taxon>Magnoliopsida</taxon>
        <taxon>eudicotyledons</taxon>
        <taxon>Gunneridae</taxon>
        <taxon>Pentapetalae</taxon>
        <taxon>asterids</taxon>
        <taxon>lamiids</taxon>
        <taxon>Solanales</taxon>
        <taxon>Solanaceae</taxon>
        <taxon>Solanoideae</taxon>
        <taxon>Solaneae</taxon>
        <taxon>Solanum</taxon>
    </lineage>
</organism>
<sequence>MGCCVFNYQESLALITKGNESQDQDNTD</sequence>